<dbReference type="RefSeq" id="WP_230731636.1">
    <property type="nucleotide sequence ID" value="NZ_CP075567.1"/>
</dbReference>
<proteinExistence type="predicted"/>
<reference evidence="1 2" key="1">
    <citation type="journal article" date="2022" name="Int. J. Syst. Evol. Microbiol.">
        <title>Pseudomonas fitomaticsae sp. nov., isolated at Marimurtra Botanical Garden in Blanes, Catalonia, Spain.</title>
        <authorList>
            <person name="Atanasov K.E."/>
            <person name="Galbis D.M."/>
            <person name="Cornado D."/>
            <person name="Serpico A."/>
            <person name="Sanchez G."/>
            <person name="Bosch M."/>
            <person name="Ferrer A."/>
            <person name="Altabella T."/>
        </authorList>
    </citation>
    <scope>NUCLEOTIDE SEQUENCE [LARGE SCALE GENOMIC DNA]</scope>
    <source>
        <strain evidence="1 2">FIT81</strain>
    </source>
</reference>
<organism evidence="1 2">
    <name type="scientific">Pseudomonas fitomaticsae</name>
    <dbReference type="NCBI Taxonomy" id="2837969"/>
    <lineage>
        <taxon>Bacteria</taxon>
        <taxon>Pseudomonadati</taxon>
        <taxon>Pseudomonadota</taxon>
        <taxon>Gammaproteobacteria</taxon>
        <taxon>Pseudomonadales</taxon>
        <taxon>Pseudomonadaceae</taxon>
        <taxon>Pseudomonas</taxon>
    </lineage>
</organism>
<evidence type="ECO:0000313" key="1">
    <source>
        <dbReference type="EMBL" id="UFP98024.1"/>
    </source>
</evidence>
<keyword evidence="2" id="KW-1185">Reference proteome</keyword>
<dbReference type="EMBL" id="CP075567">
    <property type="protein sequence ID" value="UFP98024.1"/>
    <property type="molecule type" value="Genomic_DNA"/>
</dbReference>
<evidence type="ECO:0000313" key="2">
    <source>
        <dbReference type="Proteomes" id="UP001162907"/>
    </source>
</evidence>
<accession>A0ABY3PWE8</accession>
<sequence>MEHKNISLLISGVREEATIKYDSKKGTIKFAMKNGFKKMYEADDLYLCLAKIRNDFPDIVFLCKGAKINVTPSRMCSQMSGGAVAYELTLGKPATFNDIVQIFDYEESDLSTNLKDQQAFYKKWIDSLKKQAQ</sequence>
<dbReference type="Proteomes" id="UP001162907">
    <property type="component" value="Chromosome"/>
</dbReference>
<name>A0ABY3PWE8_9PSED</name>
<protein>
    <submittedName>
        <fullName evidence="1">Uncharacterized protein</fullName>
    </submittedName>
</protein>
<gene>
    <name evidence="1" type="ORF">KJY40_18405</name>
</gene>